<feature type="domain" description="Guanylate cyclase" evidence="3">
    <location>
        <begin position="39"/>
        <end position="169"/>
    </location>
</feature>
<evidence type="ECO:0000259" key="3">
    <source>
        <dbReference type="PROSITE" id="PS50125"/>
    </source>
</evidence>
<dbReference type="SMART" id="SM00044">
    <property type="entry name" value="CYCc"/>
    <property type="match status" value="1"/>
</dbReference>
<dbReference type="PANTHER" id="PTHR16305:SF28">
    <property type="entry name" value="GUANYLATE CYCLASE DOMAIN-CONTAINING PROTEIN"/>
    <property type="match status" value="1"/>
</dbReference>
<evidence type="ECO:0000256" key="1">
    <source>
        <dbReference type="ARBA" id="ARBA00022741"/>
    </source>
</evidence>
<dbReference type="GO" id="GO:0035556">
    <property type="term" value="P:intracellular signal transduction"/>
    <property type="evidence" value="ECO:0007669"/>
    <property type="project" value="InterPro"/>
</dbReference>
<dbReference type="SUPFAM" id="SSF55073">
    <property type="entry name" value="Nucleotide cyclase"/>
    <property type="match status" value="1"/>
</dbReference>
<dbReference type="GO" id="GO:0004016">
    <property type="term" value="F:adenylate cyclase activity"/>
    <property type="evidence" value="ECO:0007669"/>
    <property type="project" value="UniProtKB-ARBA"/>
</dbReference>
<dbReference type="Proteomes" id="UP000263377">
    <property type="component" value="Unassembled WGS sequence"/>
</dbReference>
<keyword evidence="2" id="KW-0067">ATP-binding</keyword>
<organism evidence="4 5">
    <name type="scientific">Kitasatospora xanthocidica</name>
    <dbReference type="NCBI Taxonomy" id="83382"/>
    <lineage>
        <taxon>Bacteria</taxon>
        <taxon>Bacillati</taxon>
        <taxon>Actinomycetota</taxon>
        <taxon>Actinomycetes</taxon>
        <taxon>Kitasatosporales</taxon>
        <taxon>Streptomycetaceae</taxon>
        <taxon>Kitasatospora</taxon>
    </lineage>
</organism>
<keyword evidence="1" id="KW-0547">Nucleotide-binding</keyword>
<dbReference type="Pfam" id="PF13191">
    <property type="entry name" value="AAA_16"/>
    <property type="match status" value="1"/>
</dbReference>
<evidence type="ECO:0000256" key="2">
    <source>
        <dbReference type="ARBA" id="ARBA00022840"/>
    </source>
</evidence>
<dbReference type="EMBL" id="QVIG01000001">
    <property type="protein sequence ID" value="RGD57965.1"/>
    <property type="molecule type" value="Genomic_DNA"/>
</dbReference>
<dbReference type="InterPro" id="IPR001054">
    <property type="entry name" value="A/G_cyclase"/>
</dbReference>
<dbReference type="GO" id="GO:0005524">
    <property type="term" value="F:ATP binding"/>
    <property type="evidence" value="ECO:0007669"/>
    <property type="project" value="UniProtKB-KW"/>
</dbReference>
<name>A0A372ZRZ5_9ACTN</name>
<dbReference type="RefSeq" id="WP_117486654.1">
    <property type="nucleotide sequence ID" value="NZ_QVIG01000001.1"/>
</dbReference>
<gene>
    <name evidence="4" type="ORF">DR950_09355</name>
</gene>
<dbReference type="PANTHER" id="PTHR16305">
    <property type="entry name" value="TESTICULAR SOLUBLE ADENYLYL CYCLASE"/>
    <property type="match status" value="1"/>
</dbReference>
<dbReference type="CDD" id="cd07302">
    <property type="entry name" value="CHD"/>
    <property type="match status" value="1"/>
</dbReference>
<keyword evidence="5" id="KW-1185">Reference proteome</keyword>
<dbReference type="InterPro" id="IPR041664">
    <property type="entry name" value="AAA_16"/>
</dbReference>
<dbReference type="AlphaFoldDB" id="A0A372ZRZ5"/>
<sequence length="1038" mass="108517">MPCPLCAQLVGTNDQFCPSCGTPRAAALDLAAEERKLVTVVFCDLVDSTALSGALDPETLREVVLRYFERMHHRIEAHGGTLEKFIGDAVMAVFGVPVIREDDAHRALAAALAMLEDVEDLNTELDATLGVRLDVRIGVNTGQVVAGSDASARQALISGETVNIAARLQTRAAPGQVLIGPQTLRAAGPAAQVDEVGPLHLKGKAEPVTAYRLVGLDEDDPELLRRFDVPLVGRERELALLDAALARVAGGQGAELLLVAGEAGIGKTRLVRDWRERVGRRTARCGTARCRSFGGQGVLAPLAEAVRTLLDEPEGAAPAEALARLDEATAPGIDAGRSLELLAAILRGRTVERPAVLVLDDCQWAGPVLLDAVERLAAELGAAPVLLLCLTRPELPAARPELPTLPVGGLSWDESALLAAQLTELSAHQDAVPTRLLERAEGNPLHLEELLAALTETEGPALTDELPPTGRALLSAQIDGLERDERATLDLAAVLGRAFTAAELAELAHGGSDQDAFADPQDDVFTGPIDGLPAGPSAWVDDTPPRLHAALARLAELRLVEPTGTGYRFSSGLVQESVYQSMSKRARAERHERAADLPAVRSTGDAAVGGHLERAHRYRLELGLLDTRTDVLRTRAATALGTAGAGALARADLPAATDLLERAVRLHYPGERATGPVLRRLGEARLALGRAEEALPVLAQVRDAAADPLDAAHARLALAARGLPPGQDQPAATARAVLPLFTDTGDDLGQARAGLRLAEEHLLAGRHTEAEQLLDRALGQVSRTDAELDRAAVLAALAASLLAGPEPVPNATFRLRALLAEHGTGRRTVRVALNGPLAVLLALRDRPEEAELLLAEANGLAGELSLAEAMIALPALTAQAAAALGQGGQALDLLADAAEIARHQGSAAPLPRLALTTARVLLDTDRPAQAARHLDGADAVAALPPVLAIELDALRGRLAAARGEAAPALDLTAAALSAAEATESLLLQALTALDRAHALLLLDRPAEAAAAAATARDRFAAKGHLPGVRRAERLGGTR</sequence>
<dbReference type="GO" id="GO:0009190">
    <property type="term" value="P:cyclic nucleotide biosynthetic process"/>
    <property type="evidence" value="ECO:0007669"/>
    <property type="project" value="InterPro"/>
</dbReference>
<dbReference type="PROSITE" id="PS50125">
    <property type="entry name" value="GUANYLATE_CYCLASE_2"/>
    <property type="match status" value="1"/>
</dbReference>
<dbReference type="InterPro" id="IPR029787">
    <property type="entry name" value="Nucleotide_cyclase"/>
</dbReference>
<reference evidence="4 5" key="1">
    <citation type="submission" date="2018-08" db="EMBL/GenBank/DDBJ databases">
        <title>Diversity &amp; Physiological Properties of Lignin-Decomposing Actinobacteria from Soil.</title>
        <authorList>
            <person name="Roh S.G."/>
            <person name="Kim S.B."/>
        </authorList>
    </citation>
    <scope>NUCLEOTIDE SEQUENCE [LARGE SCALE GENOMIC DNA]</scope>
    <source>
        <strain evidence="4 5">MMS17-GH009</strain>
    </source>
</reference>
<dbReference type="GO" id="GO:0005737">
    <property type="term" value="C:cytoplasm"/>
    <property type="evidence" value="ECO:0007669"/>
    <property type="project" value="TreeGrafter"/>
</dbReference>
<protein>
    <submittedName>
        <fullName evidence="4">Adenylate/guanylate cyclase domain-containing protein</fullName>
    </submittedName>
</protein>
<dbReference type="Gene3D" id="3.30.70.1230">
    <property type="entry name" value="Nucleotide cyclase"/>
    <property type="match status" value="1"/>
</dbReference>
<dbReference type="SUPFAM" id="SSF52540">
    <property type="entry name" value="P-loop containing nucleoside triphosphate hydrolases"/>
    <property type="match status" value="1"/>
</dbReference>
<accession>A0A372ZRZ5</accession>
<comment type="caution">
    <text evidence="4">The sequence shown here is derived from an EMBL/GenBank/DDBJ whole genome shotgun (WGS) entry which is preliminary data.</text>
</comment>
<evidence type="ECO:0000313" key="5">
    <source>
        <dbReference type="Proteomes" id="UP000263377"/>
    </source>
</evidence>
<dbReference type="Pfam" id="PF00211">
    <property type="entry name" value="Guanylate_cyc"/>
    <property type="match status" value="1"/>
</dbReference>
<dbReference type="InterPro" id="IPR027417">
    <property type="entry name" value="P-loop_NTPase"/>
</dbReference>
<proteinExistence type="predicted"/>
<evidence type="ECO:0000313" key="4">
    <source>
        <dbReference type="EMBL" id="RGD57965.1"/>
    </source>
</evidence>